<proteinExistence type="predicted"/>
<sequence length="253" mass="29462">MKITFLGTNGWYDTNTGNTICTLIETKDCFVVLDAGSGFYKLDEHIKSEKPIFLFLSHFHLDHIIGLHCKNKFNFKQGISVYGQKGTKDILNKIINQPFTVPFKHEWMSFNMEVYDLSEQKNNLPFSVKFKPMFHWSPCLGFRFKFEEKIVSYCIDTGPCENLLELSQNVDILITECSFRINETYNPQTHLNPGLAAEIAKKSNVKNLALTHFDAYRYKTIEQRKEAEKFAKNIFKNTFVATDDMKLKFNDEF</sequence>
<evidence type="ECO:0000313" key="2">
    <source>
        <dbReference type="EMBL" id="OGZ77542.1"/>
    </source>
</evidence>
<dbReference type="PANTHER" id="PTHR46018:SF3">
    <property type="entry name" value="ARYLSULFATASE"/>
    <property type="match status" value="1"/>
</dbReference>
<dbReference type="Pfam" id="PF12706">
    <property type="entry name" value="Lactamase_B_2"/>
    <property type="match status" value="1"/>
</dbReference>
<dbReference type="InterPro" id="IPR001279">
    <property type="entry name" value="Metallo-B-lactamas"/>
</dbReference>
<accession>A0A1G2ISE8</accession>
<dbReference type="Gene3D" id="3.60.15.10">
    <property type="entry name" value="Ribonuclease Z/Hydroxyacylglutathione hydrolase-like"/>
    <property type="match status" value="1"/>
</dbReference>
<comment type="caution">
    <text evidence="2">The sequence shown here is derived from an EMBL/GenBank/DDBJ whole genome shotgun (WGS) entry which is preliminary data.</text>
</comment>
<reference evidence="2 3" key="1">
    <citation type="journal article" date="2016" name="Nat. Commun.">
        <title>Thousands of microbial genomes shed light on interconnected biogeochemical processes in an aquifer system.</title>
        <authorList>
            <person name="Anantharaman K."/>
            <person name="Brown C.T."/>
            <person name="Hug L.A."/>
            <person name="Sharon I."/>
            <person name="Castelle C.J."/>
            <person name="Probst A.J."/>
            <person name="Thomas B.C."/>
            <person name="Singh A."/>
            <person name="Wilkins M.J."/>
            <person name="Karaoz U."/>
            <person name="Brodie E.L."/>
            <person name="Williams K.H."/>
            <person name="Hubbard S.S."/>
            <person name="Banfield J.F."/>
        </authorList>
    </citation>
    <scope>NUCLEOTIDE SEQUENCE [LARGE SCALE GENOMIC DNA]</scope>
</reference>
<name>A0A1G2ISE8_9BACT</name>
<dbReference type="SUPFAM" id="SSF56281">
    <property type="entry name" value="Metallo-hydrolase/oxidoreductase"/>
    <property type="match status" value="1"/>
</dbReference>
<gene>
    <name evidence="2" type="ORF">A3G45_02170</name>
</gene>
<dbReference type="EMBL" id="MHPE01000005">
    <property type="protein sequence ID" value="OGZ77542.1"/>
    <property type="molecule type" value="Genomic_DNA"/>
</dbReference>
<evidence type="ECO:0000259" key="1">
    <source>
        <dbReference type="Pfam" id="PF12706"/>
    </source>
</evidence>
<dbReference type="GO" id="GO:0042781">
    <property type="term" value="F:3'-tRNA processing endoribonuclease activity"/>
    <property type="evidence" value="ECO:0007669"/>
    <property type="project" value="TreeGrafter"/>
</dbReference>
<dbReference type="CDD" id="cd16272">
    <property type="entry name" value="RNaseZ_MBL-fold"/>
    <property type="match status" value="1"/>
</dbReference>
<dbReference type="AlphaFoldDB" id="A0A1G2ISE8"/>
<dbReference type="InterPro" id="IPR036866">
    <property type="entry name" value="RibonucZ/Hydroxyglut_hydro"/>
</dbReference>
<dbReference type="PANTHER" id="PTHR46018">
    <property type="entry name" value="ZINC PHOSPHODIESTERASE ELAC PROTEIN 1"/>
    <property type="match status" value="1"/>
</dbReference>
<protein>
    <recommendedName>
        <fullName evidence="1">Metallo-beta-lactamase domain-containing protein</fullName>
    </recommendedName>
</protein>
<organism evidence="2 3">
    <name type="scientific">Candidatus Staskawiczbacteria bacterium RIFCSPLOWO2_12_FULL_37_15</name>
    <dbReference type="NCBI Taxonomy" id="1802218"/>
    <lineage>
        <taxon>Bacteria</taxon>
        <taxon>Candidatus Staskawicziibacteriota</taxon>
    </lineage>
</organism>
<evidence type="ECO:0000313" key="3">
    <source>
        <dbReference type="Proteomes" id="UP000178632"/>
    </source>
</evidence>
<feature type="domain" description="Metallo-beta-lactamase" evidence="1">
    <location>
        <begin position="32"/>
        <end position="213"/>
    </location>
</feature>
<dbReference type="Proteomes" id="UP000178632">
    <property type="component" value="Unassembled WGS sequence"/>
</dbReference>